<dbReference type="AlphaFoldDB" id="A0A3D4V7X3"/>
<keyword evidence="3 7" id="KW-0812">Transmembrane</keyword>
<accession>A0A3D4V7X3</accession>
<evidence type="ECO:0000313" key="9">
    <source>
        <dbReference type="Proteomes" id="UP000264071"/>
    </source>
</evidence>
<feature type="transmembrane region" description="Helical" evidence="7">
    <location>
        <begin position="188"/>
        <end position="213"/>
    </location>
</feature>
<sequence length="333" mass="35807">MRTSALTRIRQKAESWWDIARRVWQQSAEDNVPFLAGGLAFNILLALVPFVLLLIGGLSFLLGNQPAEAVDTVTSLVGRLLPNGSNAADALLRGVISDVLETRGAVTLYSAIGFAWFSTRLFGSLRSVLALTFDGSDRSIVAGKLFDLLATAVATLAVVVYVVFSAYLDLATTRGLTLLREVGLRESAMGGLAYLIGRALAVLLVFALFSALYRGLPRTRPPVRVAFVGGATAAVLFEIARHLFAIVVRNADPSSLYTGTIAAIVAVVFWTYYAAFLFLIGGEVAQAYDLRQRELTLLEEPPLHATVNRVASTTPAMTQKAQSSSTTKPKPRS</sequence>
<protein>
    <submittedName>
        <fullName evidence="8">YihY/virulence factor BrkB family protein</fullName>
    </submittedName>
</protein>
<dbReference type="GO" id="GO:0005886">
    <property type="term" value="C:plasma membrane"/>
    <property type="evidence" value="ECO:0007669"/>
    <property type="project" value="UniProtKB-SubCell"/>
</dbReference>
<dbReference type="OMA" id="RHVLVWY"/>
<keyword evidence="5 7" id="KW-0472">Membrane</keyword>
<feature type="transmembrane region" description="Helical" evidence="7">
    <location>
        <begin position="225"/>
        <end position="244"/>
    </location>
</feature>
<dbReference type="EMBL" id="DPIY01000006">
    <property type="protein sequence ID" value="HCT56924.1"/>
    <property type="molecule type" value="Genomic_DNA"/>
</dbReference>
<feature type="transmembrane region" description="Helical" evidence="7">
    <location>
        <begin position="32"/>
        <end position="55"/>
    </location>
</feature>
<feature type="transmembrane region" description="Helical" evidence="7">
    <location>
        <begin position="145"/>
        <end position="168"/>
    </location>
</feature>
<comment type="caution">
    <text evidence="8">The sequence shown here is derived from an EMBL/GenBank/DDBJ whole genome shotgun (WGS) entry which is preliminary data.</text>
</comment>
<dbReference type="PANTHER" id="PTHR30213">
    <property type="entry name" value="INNER MEMBRANE PROTEIN YHJD"/>
    <property type="match status" value="1"/>
</dbReference>
<dbReference type="PANTHER" id="PTHR30213:SF1">
    <property type="entry name" value="INNER MEMBRANE PROTEIN YHJD"/>
    <property type="match status" value="1"/>
</dbReference>
<evidence type="ECO:0000256" key="4">
    <source>
        <dbReference type="ARBA" id="ARBA00022989"/>
    </source>
</evidence>
<feature type="transmembrane region" description="Helical" evidence="7">
    <location>
        <begin position="256"/>
        <end position="281"/>
    </location>
</feature>
<evidence type="ECO:0000256" key="7">
    <source>
        <dbReference type="SAM" id="Phobius"/>
    </source>
</evidence>
<proteinExistence type="predicted"/>
<dbReference type="PIRSF" id="PIRSF035875">
    <property type="entry name" value="RNase_BN"/>
    <property type="match status" value="1"/>
</dbReference>
<gene>
    <name evidence="8" type="ORF">DGD08_06880</name>
</gene>
<dbReference type="InterPro" id="IPR017039">
    <property type="entry name" value="Virul_fac_BrkB"/>
</dbReference>
<name>A0A3D4V7X3_9BACT</name>
<keyword evidence="2" id="KW-1003">Cell membrane</keyword>
<feature type="region of interest" description="Disordered" evidence="6">
    <location>
        <begin position="309"/>
        <end position="333"/>
    </location>
</feature>
<evidence type="ECO:0000256" key="1">
    <source>
        <dbReference type="ARBA" id="ARBA00004651"/>
    </source>
</evidence>
<organism evidence="8 9">
    <name type="scientific">Gemmatimonas aurantiaca</name>
    <dbReference type="NCBI Taxonomy" id="173480"/>
    <lineage>
        <taxon>Bacteria</taxon>
        <taxon>Pseudomonadati</taxon>
        <taxon>Gemmatimonadota</taxon>
        <taxon>Gemmatimonadia</taxon>
        <taxon>Gemmatimonadales</taxon>
        <taxon>Gemmatimonadaceae</taxon>
        <taxon>Gemmatimonas</taxon>
    </lineage>
</organism>
<dbReference type="Proteomes" id="UP000264071">
    <property type="component" value="Unassembled WGS sequence"/>
</dbReference>
<evidence type="ECO:0000256" key="3">
    <source>
        <dbReference type="ARBA" id="ARBA00022692"/>
    </source>
</evidence>
<keyword evidence="4 7" id="KW-1133">Transmembrane helix</keyword>
<comment type="subcellular location">
    <subcellularLocation>
        <location evidence="1">Cell membrane</location>
        <topology evidence="1">Multi-pass membrane protein</topology>
    </subcellularLocation>
</comment>
<evidence type="ECO:0000313" key="8">
    <source>
        <dbReference type="EMBL" id="HCT56924.1"/>
    </source>
</evidence>
<reference evidence="8 9" key="1">
    <citation type="journal article" date="2018" name="Nat. Biotechnol.">
        <title>A standardized bacterial taxonomy based on genome phylogeny substantially revises the tree of life.</title>
        <authorList>
            <person name="Parks D.H."/>
            <person name="Chuvochina M."/>
            <person name="Waite D.W."/>
            <person name="Rinke C."/>
            <person name="Skarshewski A."/>
            <person name="Chaumeil P.A."/>
            <person name="Hugenholtz P."/>
        </authorList>
    </citation>
    <scope>NUCLEOTIDE SEQUENCE [LARGE SCALE GENOMIC DNA]</scope>
    <source>
        <strain evidence="8">UBA8844</strain>
    </source>
</reference>
<feature type="transmembrane region" description="Helical" evidence="7">
    <location>
        <begin position="108"/>
        <end position="133"/>
    </location>
</feature>
<dbReference type="Pfam" id="PF03631">
    <property type="entry name" value="Virul_fac_BrkB"/>
    <property type="match status" value="1"/>
</dbReference>
<evidence type="ECO:0000256" key="6">
    <source>
        <dbReference type="SAM" id="MobiDB-lite"/>
    </source>
</evidence>
<evidence type="ECO:0000256" key="5">
    <source>
        <dbReference type="ARBA" id="ARBA00023136"/>
    </source>
</evidence>
<evidence type="ECO:0000256" key="2">
    <source>
        <dbReference type="ARBA" id="ARBA00022475"/>
    </source>
</evidence>